<dbReference type="Pfam" id="PF07732">
    <property type="entry name" value="Cu-oxidase_3"/>
    <property type="match status" value="1"/>
</dbReference>
<keyword evidence="4" id="KW-0732">Signal</keyword>
<evidence type="ECO:0000313" key="7">
    <source>
        <dbReference type="Proteomes" id="UP000433876"/>
    </source>
</evidence>
<evidence type="ECO:0000256" key="3">
    <source>
        <dbReference type="SAM" id="MobiDB-lite"/>
    </source>
</evidence>
<dbReference type="Gene3D" id="2.60.40.420">
    <property type="entry name" value="Cupredoxins - blue copper proteins"/>
    <property type="match status" value="1"/>
</dbReference>
<dbReference type="SUPFAM" id="SSF49503">
    <property type="entry name" value="Cupredoxins"/>
    <property type="match status" value="1"/>
</dbReference>
<comment type="caution">
    <text evidence="6">The sequence shown here is derived from an EMBL/GenBank/DDBJ whole genome shotgun (WGS) entry which is preliminary data.</text>
</comment>
<gene>
    <name evidence="6" type="ORF">SMACR_09721</name>
</gene>
<evidence type="ECO:0000259" key="5">
    <source>
        <dbReference type="Pfam" id="PF07732"/>
    </source>
</evidence>
<dbReference type="GO" id="GO:0016491">
    <property type="term" value="F:oxidoreductase activity"/>
    <property type="evidence" value="ECO:0007669"/>
    <property type="project" value="TreeGrafter"/>
</dbReference>
<proteinExistence type="inferred from homology"/>
<dbReference type="GO" id="GO:0005507">
    <property type="term" value="F:copper ion binding"/>
    <property type="evidence" value="ECO:0007669"/>
    <property type="project" value="InterPro"/>
</dbReference>
<protein>
    <recommendedName>
        <fullName evidence="5">Plastocyanin-like domain-containing protein</fullName>
    </recommendedName>
</protein>
<comment type="similarity">
    <text evidence="1">Belongs to the multicopper oxidase family.</text>
</comment>
<keyword evidence="2" id="KW-0186">Copper</keyword>
<dbReference type="InterPro" id="IPR008972">
    <property type="entry name" value="Cupredoxin"/>
</dbReference>
<sequence length="219" mass="23977">MRLSGSLAVLLAGVTSLVSAVPFTGPSEQPSEKRGYCGNSPKSRKCWGNYDIDTDVAYEWPNTGVTHGVEKRLITVNGQYPGPLLEANWGDDVEVKVCNHLPDNGTSIHWHGIRQFYTNYADGATSQTECPIAPETATPTSGRRPSTGPAGTTLTTPSSTARACWAPSSSTAPTPPTGTKAPCLYTKWVMSGRQRLWVILYFVHHWDAIQQKWPHEYSR</sequence>
<feature type="region of interest" description="Disordered" evidence="3">
    <location>
        <begin position="134"/>
        <end position="177"/>
    </location>
</feature>
<evidence type="ECO:0000256" key="2">
    <source>
        <dbReference type="ARBA" id="ARBA00023008"/>
    </source>
</evidence>
<dbReference type="PANTHER" id="PTHR11709:SF502">
    <property type="entry name" value="MULTICOPPER OXIDASE"/>
    <property type="match status" value="1"/>
</dbReference>
<dbReference type="VEuPathDB" id="FungiDB:SMAC_09721"/>
<dbReference type="AlphaFoldDB" id="A0A8S8ZF12"/>
<feature type="domain" description="Plastocyanin-like" evidence="5">
    <location>
        <begin position="64"/>
        <end position="136"/>
    </location>
</feature>
<dbReference type="PANTHER" id="PTHR11709">
    <property type="entry name" value="MULTI-COPPER OXIDASE"/>
    <property type="match status" value="1"/>
</dbReference>
<dbReference type="Proteomes" id="UP000433876">
    <property type="component" value="Unassembled WGS sequence"/>
</dbReference>
<name>A0A8S8ZF12_SORMA</name>
<dbReference type="EMBL" id="NMPR01000362">
    <property type="protein sequence ID" value="KAA8620685.1"/>
    <property type="molecule type" value="Genomic_DNA"/>
</dbReference>
<dbReference type="InterPro" id="IPR011707">
    <property type="entry name" value="Cu-oxidase-like_N"/>
</dbReference>
<dbReference type="InterPro" id="IPR045087">
    <property type="entry name" value="Cu-oxidase_fam"/>
</dbReference>
<evidence type="ECO:0000256" key="1">
    <source>
        <dbReference type="ARBA" id="ARBA00010609"/>
    </source>
</evidence>
<reference evidence="6 7" key="1">
    <citation type="submission" date="2017-07" db="EMBL/GenBank/DDBJ databases">
        <title>Genome sequence of the Sordaria macrospora wild type strain R19027.</title>
        <authorList>
            <person name="Nowrousian M."/>
            <person name="Teichert I."/>
            <person name="Kueck U."/>
        </authorList>
    </citation>
    <scope>NUCLEOTIDE SEQUENCE [LARGE SCALE GENOMIC DNA]</scope>
    <source>
        <strain evidence="6 7">R19027</strain>
        <tissue evidence="6">Mycelium</tissue>
    </source>
</reference>
<feature type="signal peptide" evidence="4">
    <location>
        <begin position="1"/>
        <end position="20"/>
    </location>
</feature>
<feature type="compositionally biased region" description="Low complexity" evidence="3">
    <location>
        <begin position="166"/>
        <end position="177"/>
    </location>
</feature>
<organism evidence="6 7">
    <name type="scientific">Sordaria macrospora</name>
    <dbReference type="NCBI Taxonomy" id="5147"/>
    <lineage>
        <taxon>Eukaryota</taxon>
        <taxon>Fungi</taxon>
        <taxon>Dikarya</taxon>
        <taxon>Ascomycota</taxon>
        <taxon>Pezizomycotina</taxon>
        <taxon>Sordariomycetes</taxon>
        <taxon>Sordariomycetidae</taxon>
        <taxon>Sordariales</taxon>
        <taxon>Sordariaceae</taxon>
        <taxon>Sordaria</taxon>
    </lineage>
</organism>
<accession>A0A8S8ZF12</accession>
<evidence type="ECO:0000256" key="4">
    <source>
        <dbReference type="SAM" id="SignalP"/>
    </source>
</evidence>
<feature type="compositionally biased region" description="Polar residues" evidence="3">
    <location>
        <begin position="137"/>
        <end position="161"/>
    </location>
</feature>
<evidence type="ECO:0000313" key="6">
    <source>
        <dbReference type="EMBL" id="KAA8620685.1"/>
    </source>
</evidence>
<feature type="chain" id="PRO_5035814459" description="Plastocyanin-like domain-containing protein" evidence="4">
    <location>
        <begin position="21"/>
        <end position="219"/>
    </location>
</feature>